<gene>
    <name evidence="3" type="ORF">SAMN05192569_100857</name>
</gene>
<name>A0A1I0T1J8_9BACL</name>
<evidence type="ECO:0000313" key="3">
    <source>
        <dbReference type="EMBL" id="SFA44906.1"/>
    </source>
</evidence>
<feature type="transmembrane region" description="Helical" evidence="1">
    <location>
        <begin position="233"/>
        <end position="252"/>
    </location>
</feature>
<keyword evidence="1" id="KW-0812">Transmembrane</keyword>
<evidence type="ECO:0000256" key="2">
    <source>
        <dbReference type="SAM" id="SignalP"/>
    </source>
</evidence>
<dbReference type="AlphaFoldDB" id="A0A1I0T1J8"/>
<feature type="transmembrane region" description="Helical" evidence="1">
    <location>
        <begin position="169"/>
        <end position="193"/>
    </location>
</feature>
<dbReference type="EMBL" id="FOJS01000008">
    <property type="protein sequence ID" value="SFA44906.1"/>
    <property type="molecule type" value="Genomic_DNA"/>
</dbReference>
<dbReference type="STRING" id="186116.SAMN05192569_100857"/>
<keyword evidence="1" id="KW-0472">Membrane</keyword>
<keyword evidence="4" id="KW-1185">Reference proteome</keyword>
<accession>A0A1I0T1J8</accession>
<dbReference type="Pfam" id="PF09546">
    <property type="entry name" value="Spore_III_AE"/>
    <property type="match status" value="1"/>
</dbReference>
<dbReference type="Proteomes" id="UP000198650">
    <property type="component" value="Unassembled WGS sequence"/>
</dbReference>
<proteinExistence type="predicted"/>
<keyword evidence="1" id="KW-1133">Transmembrane helix</keyword>
<dbReference type="RefSeq" id="WP_090948572.1">
    <property type="nucleotide sequence ID" value="NZ_FOJS01000008.1"/>
</dbReference>
<feature type="transmembrane region" description="Helical" evidence="1">
    <location>
        <begin position="99"/>
        <end position="116"/>
    </location>
</feature>
<evidence type="ECO:0000313" key="4">
    <source>
        <dbReference type="Proteomes" id="UP000198650"/>
    </source>
</evidence>
<feature type="transmembrane region" description="Helical" evidence="1">
    <location>
        <begin position="200"/>
        <end position="221"/>
    </location>
</feature>
<feature type="signal peptide" evidence="2">
    <location>
        <begin position="1"/>
        <end position="23"/>
    </location>
</feature>
<feature type="transmembrane region" description="Helical" evidence="1">
    <location>
        <begin position="306"/>
        <end position="330"/>
    </location>
</feature>
<dbReference type="OrthoDB" id="2373222at2"/>
<keyword evidence="2" id="KW-0732">Signal</keyword>
<feature type="transmembrane region" description="Helical" evidence="1">
    <location>
        <begin position="128"/>
        <end position="149"/>
    </location>
</feature>
<dbReference type="InterPro" id="IPR014194">
    <property type="entry name" value="Spore_III_AE"/>
</dbReference>
<feature type="chain" id="PRO_5011600310" evidence="2">
    <location>
        <begin position="24"/>
        <end position="388"/>
    </location>
</feature>
<evidence type="ECO:0000256" key="1">
    <source>
        <dbReference type="SAM" id="Phobius"/>
    </source>
</evidence>
<dbReference type="NCBIfam" id="TIGR02829">
    <property type="entry name" value="spore_III_AE"/>
    <property type="match status" value="1"/>
</dbReference>
<organism evidence="3 4">
    <name type="scientific">Parageobacillus thermantarcticus</name>
    <dbReference type="NCBI Taxonomy" id="186116"/>
    <lineage>
        <taxon>Bacteria</taxon>
        <taxon>Bacillati</taxon>
        <taxon>Bacillota</taxon>
        <taxon>Bacilli</taxon>
        <taxon>Bacillales</taxon>
        <taxon>Anoxybacillaceae</taxon>
        <taxon>Parageobacillus</taxon>
    </lineage>
</organism>
<sequence>MKGKAAAVVGLLLFFFSPFIVQASSPNEQFVQKQMEQLDVSEIRQYWEEIATKYGGFLPESQKGSLAEFLSGEKQLSLKEWLIAFAKFLFYELQANGKLLGTLILLTVFSMVLQSLQNAFAQQAVSKVAYAVVYMVLMIIALNSFRIAIDYALDAVQTMSHFMIAMIPLLLALLASSGGVISAAFFHPIILFLMNTTGTIVEYVTLPLLFLAALLNIVSTLTDHYKVTQLADLLTKVSVGILGVILTVFLGVMSVKGATSAIADGIALRTAKFVTGNFIPVVGKMFTDAADTVVTASMLLKNTVGIVGVAILLIIAAFPALKIFAIALVYKVSAAVMQPLGGGPVISCLSIMSKSIAYVFASLAIVSLMFFLSLAVIITAGNITMMVR</sequence>
<protein>
    <submittedName>
        <fullName evidence="3">Stage III sporulation protein AE</fullName>
    </submittedName>
</protein>
<reference evidence="4" key="1">
    <citation type="submission" date="2016-10" db="EMBL/GenBank/DDBJ databases">
        <authorList>
            <person name="Varghese N."/>
            <person name="Submissions S."/>
        </authorList>
    </citation>
    <scope>NUCLEOTIDE SEQUENCE [LARGE SCALE GENOMIC DNA]</scope>
    <source>
        <strain evidence="4">M1</strain>
    </source>
</reference>
<feature type="transmembrane region" description="Helical" evidence="1">
    <location>
        <begin position="356"/>
        <end position="380"/>
    </location>
</feature>